<dbReference type="EMBL" id="JAHMUF010000014">
    <property type="protein sequence ID" value="KAG7193002.1"/>
    <property type="molecule type" value="Genomic_DNA"/>
</dbReference>
<keyword evidence="18" id="KW-1185">Reference proteome</keyword>
<dbReference type="PANTHER" id="PTHR44068:SF1">
    <property type="entry name" value="HYPOTHETICAL LOC100005854"/>
    <property type="match status" value="1"/>
</dbReference>
<dbReference type="InterPro" id="IPR013705">
    <property type="entry name" value="Sterol_MeTrfase_C"/>
</dbReference>
<keyword evidence="8" id="KW-0752">Steroid biosynthesis</keyword>
<dbReference type="RefSeq" id="XP_043048551.1">
    <property type="nucleotide sequence ID" value="XM_043191919.1"/>
</dbReference>
<keyword evidence="4" id="KW-0444">Lipid biosynthesis</keyword>
<sequence length="390" mass="44489">MPVTEQDSTKLKDFTRDKDFTKAMHGESYKKKGLFALMAKSKDASSIATDGYFKHWDGKVGKEDEKKRLDDYSQLTHHYYNLVTDFYEYGWGSSFHFSRYYKGEAFRQATARHEHYLAHKMNIHEDMKVLDVGCGVGGPGREICRFTDCEIVGLNNNDYQIERANFYAKKYKLDHKLSYVKGDFMKMDFEPETFDAVYAIEATVHAPVLEGVYSEIYKVLKPGGVFGVYEWVMTDAYDETNEEHRAIAYGIELGDGIPKMYKREVAEKALQNAGFEIEYQQDMADKDDDIPWYYPLAGNWKYIQTLGDIATVFRTSWLGRKITTETVGLMEKIGLAPAGSKEVTNALEQAAVYLVAGGEKKLFTPMMLYVARKPLKGESADFSTANRTVA</sequence>
<dbReference type="GO" id="GO:0032259">
    <property type="term" value="P:methylation"/>
    <property type="evidence" value="ECO:0007669"/>
    <property type="project" value="UniProtKB-KW"/>
</dbReference>
<reference evidence="17" key="1">
    <citation type="submission" date="2021-03" db="EMBL/GenBank/DDBJ databases">
        <authorList>
            <person name="Palmer J.M."/>
        </authorList>
    </citation>
    <scope>NUCLEOTIDE SEQUENCE</scope>
    <source>
        <strain evidence="17">ARV_011</strain>
    </source>
</reference>
<dbReference type="GeneID" id="66114489"/>
<dbReference type="FunFam" id="3.40.50.150:FF:000121">
    <property type="entry name" value="Sterol 24-C-methyltransferase"/>
    <property type="match status" value="1"/>
</dbReference>
<protein>
    <recommendedName>
        <fullName evidence="3">Sterol 24-C-methyltransferase</fullName>
        <ecNumber evidence="2">2.1.1.41</ecNumber>
    </recommendedName>
    <alternativeName>
        <fullName evidence="14">Delta(24)-sterol C-methyltransferase</fullName>
    </alternativeName>
</protein>
<keyword evidence="12" id="KW-0753">Steroid metabolism</keyword>
<keyword evidence="6 15" id="KW-0808">Transferase</keyword>
<dbReference type="OrthoDB" id="540004at2759"/>
<dbReference type="PROSITE" id="PS51685">
    <property type="entry name" value="SAM_MT_ERG6_SMT"/>
    <property type="match status" value="1"/>
</dbReference>
<keyword evidence="7 15" id="KW-0949">S-adenosyl-L-methionine</keyword>
<evidence type="ECO:0000256" key="6">
    <source>
        <dbReference type="ARBA" id="ARBA00022679"/>
    </source>
</evidence>
<evidence type="ECO:0000256" key="4">
    <source>
        <dbReference type="ARBA" id="ARBA00022516"/>
    </source>
</evidence>
<dbReference type="Proteomes" id="UP000790833">
    <property type="component" value="Unassembled WGS sequence"/>
</dbReference>
<dbReference type="InterPro" id="IPR030384">
    <property type="entry name" value="MeTrfase_SMT"/>
</dbReference>
<comment type="caution">
    <text evidence="17">The sequence shown here is derived from an EMBL/GenBank/DDBJ whole genome shotgun (WGS) entry which is preliminary data.</text>
</comment>
<evidence type="ECO:0000256" key="2">
    <source>
        <dbReference type="ARBA" id="ARBA00011968"/>
    </source>
</evidence>
<evidence type="ECO:0000256" key="7">
    <source>
        <dbReference type="ARBA" id="ARBA00022691"/>
    </source>
</evidence>
<evidence type="ECO:0000313" key="17">
    <source>
        <dbReference type="EMBL" id="KAG7193002.1"/>
    </source>
</evidence>
<evidence type="ECO:0000256" key="11">
    <source>
        <dbReference type="ARBA" id="ARBA00023166"/>
    </source>
</evidence>
<proteinExistence type="inferred from homology"/>
<name>A0A9P8AHP9_9ASCO</name>
<dbReference type="Gene3D" id="3.40.50.150">
    <property type="entry name" value="Vaccinia Virus protein VP39"/>
    <property type="match status" value="1"/>
</dbReference>
<evidence type="ECO:0000256" key="9">
    <source>
        <dbReference type="ARBA" id="ARBA00023011"/>
    </source>
</evidence>
<evidence type="ECO:0000256" key="8">
    <source>
        <dbReference type="ARBA" id="ARBA00022955"/>
    </source>
</evidence>
<dbReference type="GO" id="GO:0006696">
    <property type="term" value="P:ergosterol biosynthetic process"/>
    <property type="evidence" value="ECO:0007669"/>
    <property type="project" value="TreeGrafter"/>
</dbReference>
<keyword evidence="11" id="KW-1207">Sterol metabolism</keyword>
<dbReference type="Pfam" id="PF13847">
    <property type="entry name" value="Methyltransf_31"/>
    <property type="match status" value="1"/>
</dbReference>
<evidence type="ECO:0000256" key="13">
    <source>
        <dbReference type="ARBA" id="ARBA00038188"/>
    </source>
</evidence>
<evidence type="ECO:0000256" key="12">
    <source>
        <dbReference type="ARBA" id="ARBA00023221"/>
    </source>
</evidence>
<keyword evidence="9" id="KW-0756">Sterol biosynthesis</keyword>
<dbReference type="InterPro" id="IPR050447">
    <property type="entry name" value="Erg6_SMT_methyltransf"/>
</dbReference>
<dbReference type="EC" id="2.1.1.41" evidence="2"/>
<dbReference type="PANTHER" id="PTHR44068">
    <property type="entry name" value="ZGC:194242"/>
    <property type="match status" value="1"/>
</dbReference>
<keyword evidence="10" id="KW-0443">Lipid metabolism</keyword>
<dbReference type="Pfam" id="PF08498">
    <property type="entry name" value="Sterol_MT_C"/>
    <property type="match status" value="1"/>
</dbReference>
<evidence type="ECO:0000313" key="18">
    <source>
        <dbReference type="Proteomes" id="UP000790833"/>
    </source>
</evidence>
<dbReference type="InterPro" id="IPR029063">
    <property type="entry name" value="SAM-dependent_MTases_sf"/>
</dbReference>
<evidence type="ECO:0000256" key="14">
    <source>
        <dbReference type="ARBA" id="ARBA00075762"/>
    </source>
</evidence>
<evidence type="ECO:0000256" key="1">
    <source>
        <dbReference type="ARBA" id="ARBA00005004"/>
    </source>
</evidence>
<dbReference type="SUPFAM" id="SSF53335">
    <property type="entry name" value="S-adenosyl-L-methionine-dependent methyltransferases"/>
    <property type="match status" value="1"/>
</dbReference>
<dbReference type="GO" id="GO:0003838">
    <property type="term" value="F:sterol 24-C-methyltransferase activity"/>
    <property type="evidence" value="ECO:0007669"/>
    <property type="project" value="UniProtKB-EC"/>
</dbReference>
<organism evidence="17 18">
    <name type="scientific">Scheffersomyces spartinae</name>
    <dbReference type="NCBI Taxonomy" id="45513"/>
    <lineage>
        <taxon>Eukaryota</taxon>
        <taxon>Fungi</taxon>
        <taxon>Dikarya</taxon>
        <taxon>Ascomycota</taxon>
        <taxon>Saccharomycotina</taxon>
        <taxon>Pichiomycetes</taxon>
        <taxon>Debaryomycetaceae</taxon>
        <taxon>Scheffersomyces</taxon>
    </lineage>
</organism>
<dbReference type="CDD" id="cd02440">
    <property type="entry name" value="AdoMet_MTases"/>
    <property type="match status" value="1"/>
</dbReference>
<comment type="similarity">
    <text evidence="13 15">Belongs to the class I-like SAM-binding methyltransferase superfamily. Erg6/SMT family.</text>
</comment>
<comment type="pathway">
    <text evidence="1">Steroid metabolism; ergosterol biosynthesis; ergosterol from zymosterol: step 1/5.</text>
</comment>
<dbReference type="GO" id="GO:0005783">
    <property type="term" value="C:endoplasmic reticulum"/>
    <property type="evidence" value="ECO:0007669"/>
    <property type="project" value="TreeGrafter"/>
</dbReference>
<evidence type="ECO:0000256" key="15">
    <source>
        <dbReference type="PROSITE-ProRule" id="PRU01022"/>
    </source>
</evidence>
<evidence type="ECO:0000256" key="3">
    <source>
        <dbReference type="ARBA" id="ARBA00018176"/>
    </source>
</evidence>
<feature type="domain" description="SAM-dependent methyltransferase Erg6/SMT-type" evidence="16">
    <location>
        <begin position="79"/>
        <end position="374"/>
    </location>
</feature>
<evidence type="ECO:0000256" key="5">
    <source>
        <dbReference type="ARBA" id="ARBA00022603"/>
    </source>
</evidence>
<accession>A0A9P8AHP9</accession>
<evidence type="ECO:0000256" key="10">
    <source>
        <dbReference type="ARBA" id="ARBA00023098"/>
    </source>
</evidence>
<dbReference type="AlphaFoldDB" id="A0A9P8AHP9"/>
<evidence type="ECO:0000259" key="16">
    <source>
        <dbReference type="PROSITE" id="PS51685"/>
    </source>
</evidence>
<keyword evidence="5 15" id="KW-0489">Methyltransferase</keyword>
<dbReference type="InterPro" id="IPR025714">
    <property type="entry name" value="Methyltranfer_dom"/>
</dbReference>
<gene>
    <name evidence="17" type="primary">ERG6</name>
    <name evidence="17" type="ORF">KQ657_001115</name>
</gene>